<evidence type="ECO:0000313" key="4">
    <source>
        <dbReference type="EMBL" id="OIJ97720.1"/>
    </source>
</evidence>
<dbReference type="InterPro" id="IPR009100">
    <property type="entry name" value="AcylCoA_DH/oxidase_NM_dom_sf"/>
</dbReference>
<dbReference type="PANTHER" id="PTHR43884:SF25">
    <property type="entry name" value="ACYL-COA DEHYDROGENASE YDBM-RELATED"/>
    <property type="match status" value="1"/>
</dbReference>
<dbReference type="PIRSF" id="PIRSF016578">
    <property type="entry name" value="HsaA"/>
    <property type="match status" value="1"/>
</dbReference>
<dbReference type="RefSeq" id="WP_071365259.1">
    <property type="nucleotide sequence ID" value="NZ_MLYP01000015.1"/>
</dbReference>
<name>A0A1S2PW78_9ACTN</name>
<dbReference type="OrthoDB" id="2986495at2"/>
<dbReference type="EMBL" id="MLYP01000015">
    <property type="protein sequence ID" value="OIJ97720.1"/>
    <property type="molecule type" value="Genomic_DNA"/>
</dbReference>
<dbReference type="CDD" id="cd00567">
    <property type="entry name" value="ACAD"/>
    <property type="match status" value="1"/>
</dbReference>
<gene>
    <name evidence="4" type="ORF">BIV24_06820</name>
</gene>
<dbReference type="InterPro" id="IPR036250">
    <property type="entry name" value="AcylCo_DH-like_C"/>
</dbReference>
<dbReference type="Proteomes" id="UP000179935">
    <property type="component" value="Unassembled WGS sequence"/>
</dbReference>
<feature type="domain" description="Acyl-CoA dehydrogenase/oxidase N-terminal" evidence="2">
    <location>
        <begin position="20"/>
        <end position="130"/>
    </location>
</feature>
<dbReference type="Pfam" id="PF08028">
    <property type="entry name" value="Acyl-CoA_dh_2"/>
    <property type="match status" value="1"/>
</dbReference>
<dbReference type="InterPro" id="IPR013107">
    <property type="entry name" value="Acyl-CoA_DH_C"/>
</dbReference>
<dbReference type="Gene3D" id="1.10.540.10">
    <property type="entry name" value="Acyl-CoA dehydrogenase/oxidase, N-terminal domain"/>
    <property type="match status" value="1"/>
</dbReference>
<protein>
    <submittedName>
        <fullName evidence="4">Acyl-CoA dehydrogenase</fullName>
    </submittedName>
</protein>
<keyword evidence="1" id="KW-0560">Oxidoreductase</keyword>
<dbReference type="GO" id="GO:0050660">
    <property type="term" value="F:flavin adenine dinucleotide binding"/>
    <property type="evidence" value="ECO:0007669"/>
    <property type="project" value="InterPro"/>
</dbReference>
<organism evidence="4 5">
    <name type="scientific">Streptomyces colonosanans</name>
    <dbReference type="NCBI Taxonomy" id="1428652"/>
    <lineage>
        <taxon>Bacteria</taxon>
        <taxon>Bacillati</taxon>
        <taxon>Actinomycetota</taxon>
        <taxon>Actinomycetes</taxon>
        <taxon>Kitasatosporales</taxon>
        <taxon>Streptomycetaceae</taxon>
        <taxon>Streptomyces</taxon>
    </lineage>
</organism>
<dbReference type="InterPro" id="IPR013786">
    <property type="entry name" value="AcylCoA_DH/ox_N"/>
</dbReference>
<evidence type="ECO:0000259" key="3">
    <source>
        <dbReference type="Pfam" id="PF08028"/>
    </source>
</evidence>
<evidence type="ECO:0000259" key="2">
    <source>
        <dbReference type="Pfam" id="PF02771"/>
    </source>
</evidence>
<keyword evidence="5" id="KW-1185">Reference proteome</keyword>
<dbReference type="Gene3D" id="2.40.110.10">
    <property type="entry name" value="Butyryl-CoA Dehydrogenase, subunit A, domain 2"/>
    <property type="match status" value="1"/>
</dbReference>
<reference evidence="4 5" key="1">
    <citation type="submission" date="2016-10" db="EMBL/GenBank/DDBJ databases">
        <title>Genome sequence of Streptomyces sp. MUSC 93.</title>
        <authorList>
            <person name="Lee L.-H."/>
            <person name="Ser H.-L."/>
            <person name="Law J.W.-F."/>
        </authorList>
    </citation>
    <scope>NUCLEOTIDE SEQUENCE [LARGE SCALE GENOMIC DNA]</scope>
    <source>
        <strain evidence="4 5">MUSC 93</strain>
    </source>
</reference>
<dbReference type="InterPro" id="IPR037069">
    <property type="entry name" value="AcylCoA_DH/ox_N_sf"/>
</dbReference>
<dbReference type="SUPFAM" id="SSF56645">
    <property type="entry name" value="Acyl-CoA dehydrogenase NM domain-like"/>
    <property type="match status" value="1"/>
</dbReference>
<dbReference type="AlphaFoldDB" id="A0A1S2PW78"/>
<sequence length="408" mass="44677">MTSELDHVTGATRDPAVEGDRAVIDAVAKLARDDFAPRAEEYDSRAAFPAEDFDDLFAGGFLPVTVPRAYGGLGYGPQQRNTLPLWEMTTALAKADLSLARCWEGHANSLVLIDALGTAEQKRRWFAGVVERGERWVAWSGEPQTQKPGQNMRFGTTLTPVDNGWTLSGTKVFATSATGAQWAILLVDPAGPGGARHARDVCGSLLLFACDLSDPTVSLDTSWWDPIGMRATVSHMVRFDDTFLPREHLIGGPGGYFEGHWQTAFVPHYAASFLGAALAAYEYGLTYLPRQGKGVDPYVQQRVGSMAIGIDTARLWLRHVAGLWDEGRLDEARVAGSRAWHVIGRLAEETVHHVVRACGARSLIRPSPVERILRDLTFYELHDNADHVLATIGRAALGEQHDLSFHKP</sequence>
<dbReference type="Pfam" id="PF02771">
    <property type="entry name" value="Acyl-CoA_dh_N"/>
    <property type="match status" value="1"/>
</dbReference>
<evidence type="ECO:0000256" key="1">
    <source>
        <dbReference type="ARBA" id="ARBA00023002"/>
    </source>
</evidence>
<proteinExistence type="predicted"/>
<comment type="caution">
    <text evidence="4">The sequence shown here is derived from an EMBL/GenBank/DDBJ whole genome shotgun (WGS) entry which is preliminary data.</text>
</comment>
<dbReference type="GO" id="GO:0003995">
    <property type="term" value="F:acyl-CoA dehydrogenase activity"/>
    <property type="evidence" value="ECO:0007669"/>
    <property type="project" value="TreeGrafter"/>
</dbReference>
<feature type="domain" description="Acyl-CoA dehydrogenase C-terminal" evidence="3">
    <location>
        <begin position="270"/>
        <end position="383"/>
    </location>
</feature>
<dbReference type="STRING" id="1428652.BIV24_06820"/>
<evidence type="ECO:0000313" key="5">
    <source>
        <dbReference type="Proteomes" id="UP000179935"/>
    </source>
</evidence>
<dbReference type="SUPFAM" id="SSF47203">
    <property type="entry name" value="Acyl-CoA dehydrogenase C-terminal domain-like"/>
    <property type="match status" value="1"/>
</dbReference>
<accession>A0A1S2PW78</accession>
<dbReference type="PANTHER" id="PTHR43884">
    <property type="entry name" value="ACYL-COA DEHYDROGENASE"/>
    <property type="match status" value="1"/>
</dbReference>
<dbReference type="Gene3D" id="1.20.140.10">
    <property type="entry name" value="Butyryl-CoA Dehydrogenase, subunit A, domain 3"/>
    <property type="match status" value="1"/>
</dbReference>
<dbReference type="InterPro" id="IPR046373">
    <property type="entry name" value="Acyl-CoA_Oxase/DH_mid-dom_sf"/>
</dbReference>